<dbReference type="Proteomes" id="UP000237105">
    <property type="component" value="Unassembled WGS sequence"/>
</dbReference>
<feature type="non-terminal residue" evidence="2">
    <location>
        <position position="182"/>
    </location>
</feature>
<feature type="region of interest" description="Disordered" evidence="1">
    <location>
        <begin position="153"/>
        <end position="182"/>
    </location>
</feature>
<sequence length="182" mass="20152">MQDEEKENKKQRRKNNSTNTLKAITVLSLLANHIENRIDQLGSFGVVTLSPVVPGTGLAENEVIGPEDLAVGTRSDAVHGPRLEIHENSSGHEPTTTGFVVVDIDPLELEIRVPLVLPGGVDAVLGADDLPELGSDLVTALASLDVKNLSHFRYPKSKNPKRQRDLERERGLRERERERERE</sequence>
<dbReference type="AlphaFoldDB" id="A0A2P5AKL6"/>
<dbReference type="EMBL" id="JXTB01000542">
    <property type="protein sequence ID" value="PON37098.1"/>
    <property type="molecule type" value="Genomic_DNA"/>
</dbReference>
<feature type="compositionally biased region" description="Basic and acidic residues" evidence="1">
    <location>
        <begin position="162"/>
        <end position="182"/>
    </location>
</feature>
<dbReference type="OrthoDB" id="7470154at2759"/>
<accession>A0A2P5AKL6</accession>
<proteinExistence type="predicted"/>
<evidence type="ECO:0000313" key="3">
    <source>
        <dbReference type="Proteomes" id="UP000237105"/>
    </source>
</evidence>
<comment type="caution">
    <text evidence="2">The sequence shown here is derived from an EMBL/GenBank/DDBJ whole genome shotgun (WGS) entry which is preliminary data.</text>
</comment>
<gene>
    <name evidence="2" type="ORF">PanWU01x14_322940</name>
</gene>
<evidence type="ECO:0000256" key="1">
    <source>
        <dbReference type="SAM" id="MobiDB-lite"/>
    </source>
</evidence>
<protein>
    <submittedName>
        <fullName evidence="2">Uncharacterized protein</fullName>
    </submittedName>
</protein>
<evidence type="ECO:0000313" key="2">
    <source>
        <dbReference type="EMBL" id="PON37098.1"/>
    </source>
</evidence>
<name>A0A2P5AKL6_PARAD</name>
<reference evidence="3" key="1">
    <citation type="submission" date="2016-06" db="EMBL/GenBank/DDBJ databases">
        <title>Parallel loss of symbiosis genes in relatives of nitrogen-fixing non-legume Parasponia.</title>
        <authorList>
            <person name="Van Velzen R."/>
            <person name="Holmer R."/>
            <person name="Bu F."/>
            <person name="Rutten L."/>
            <person name="Van Zeijl A."/>
            <person name="Liu W."/>
            <person name="Santuari L."/>
            <person name="Cao Q."/>
            <person name="Sharma T."/>
            <person name="Shen D."/>
            <person name="Roswanjaya Y."/>
            <person name="Wardhani T."/>
            <person name="Kalhor M.S."/>
            <person name="Jansen J."/>
            <person name="Van den Hoogen J."/>
            <person name="Gungor B."/>
            <person name="Hartog M."/>
            <person name="Hontelez J."/>
            <person name="Verver J."/>
            <person name="Yang W.-C."/>
            <person name="Schijlen E."/>
            <person name="Repin R."/>
            <person name="Schilthuizen M."/>
            <person name="Schranz E."/>
            <person name="Heidstra R."/>
            <person name="Miyata K."/>
            <person name="Fedorova E."/>
            <person name="Kohlen W."/>
            <person name="Bisseling T."/>
            <person name="Smit S."/>
            <person name="Geurts R."/>
        </authorList>
    </citation>
    <scope>NUCLEOTIDE SEQUENCE [LARGE SCALE GENOMIC DNA]</scope>
    <source>
        <strain evidence="3">cv. WU1-14</strain>
    </source>
</reference>
<organism evidence="2 3">
    <name type="scientific">Parasponia andersonii</name>
    <name type="common">Sponia andersonii</name>
    <dbReference type="NCBI Taxonomy" id="3476"/>
    <lineage>
        <taxon>Eukaryota</taxon>
        <taxon>Viridiplantae</taxon>
        <taxon>Streptophyta</taxon>
        <taxon>Embryophyta</taxon>
        <taxon>Tracheophyta</taxon>
        <taxon>Spermatophyta</taxon>
        <taxon>Magnoliopsida</taxon>
        <taxon>eudicotyledons</taxon>
        <taxon>Gunneridae</taxon>
        <taxon>Pentapetalae</taxon>
        <taxon>rosids</taxon>
        <taxon>fabids</taxon>
        <taxon>Rosales</taxon>
        <taxon>Cannabaceae</taxon>
        <taxon>Parasponia</taxon>
    </lineage>
</organism>
<keyword evidence="3" id="KW-1185">Reference proteome</keyword>